<keyword evidence="4 6" id="KW-0810">Translation regulation</keyword>
<evidence type="ECO:0000256" key="2">
    <source>
        <dbReference type="ARBA" id="ARBA00022491"/>
    </source>
</evidence>
<comment type="subcellular location">
    <subcellularLocation>
        <location evidence="6">Cytoplasm</location>
    </subcellularLocation>
</comment>
<gene>
    <name evidence="6" type="primary">csrA</name>
    <name evidence="7" type="ORF">Gferi_21795</name>
</gene>
<dbReference type="Gene3D" id="2.60.40.4380">
    <property type="entry name" value="Translational regulator CsrA"/>
    <property type="match status" value="1"/>
</dbReference>
<name>A0A1D8GLY6_9FIRM</name>
<dbReference type="GO" id="GO:0006402">
    <property type="term" value="P:mRNA catabolic process"/>
    <property type="evidence" value="ECO:0007669"/>
    <property type="project" value="InterPro"/>
</dbReference>
<dbReference type="PANTHER" id="PTHR34984">
    <property type="entry name" value="CARBON STORAGE REGULATOR"/>
    <property type="match status" value="1"/>
</dbReference>
<keyword evidence="3 6" id="KW-1005">Bacterial flagellum biogenesis</keyword>
<evidence type="ECO:0000256" key="5">
    <source>
        <dbReference type="ARBA" id="ARBA00022884"/>
    </source>
</evidence>
<dbReference type="HAMAP" id="MF_00167">
    <property type="entry name" value="CsrA"/>
    <property type="match status" value="1"/>
</dbReference>
<evidence type="ECO:0000256" key="1">
    <source>
        <dbReference type="ARBA" id="ARBA00022490"/>
    </source>
</evidence>
<accession>A0A1D8GLY6</accession>
<evidence type="ECO:0000256" key="3">
    <source>
        <dbReference type="ARBA" id="ARBA00022795"/>
    </source>
</evidence>
<dbReference type="OrthoDB" id="9809061at2"/>
<keyword evidence="1 6" id="KW-0963">Cytoplasm</keyword>
<dbReference type="KEGG" id="gfe:Gferi_21795"/>
<dbReference type="GO" id="GO:0048027">
    <property type="term" value="F:mRNA 5'-UTR binding"/>
    <property type="evidence" value="ECO:0007669"/>
    <property type="project" value="UniProtKB-UniRule"/>
</dbReference>
<dbReference type="STRING" id="1424294.Gferi_21795"/>
<comment type="similarity">
    <text evidence="6">Belongs to the CsrA/RsmA family.</text>
</comment>
<evidence type="ECO:0000313" key="7">
    <source>
        <dbReference type="EMBL" id="AOT71938.1"/>
    </source>
</evidence>
<dbReference type="GO" id="GO:1902208">
    <property type="term" value="P:regulation of bacterial-type flagellum assembly"/>
    <property type="evidence" value="ECO:0007669"/>
    <property type="project" value="UniProtKB-UniRule"/>
</dbReference>
<dbReference type="GO" id="GO:0006109">
    <property type="term" value="P:regulation of carbohydrate metabolic process"/>
    <property type="evidence" value="ECO:0007669"/>
    <property type="project" value="InterPro"/>
</dbReference>
<dbReference type="RefSeq" id="WP_069980254.1">
    <property type="nucleotide sequence ID" value="NZ_CP017269.1"/>
</dbReference>
<dbReference type="AlphaFoldDB" id="A0A1D8GLY6"/>
<dbReference type="Pfam" id="PF02599">
    <property type="entry name" value="CsrA"/>
    <property type="match status" value="1"/>
</dbReference>
<dbReference type="PANTHER" id="PTHR34984:SF1">
    <property type="entry name" value="CARBON STORAGE REGULATOR"/>
    <property type="match status" value="1"/>
</dbReference>
<dbReference type="GO" id="GO:0005829">
    <property type="term" value="C:cytosol"/>
    <property type="evidence" value="ECO:0007669"/>
    <property type="project" value="TreeGrafter"/>
</dbReference>
<evidence type="ECO:0000256" key="4">
    <source>
        <dbReference type="ARBA" id="ARBA00022845"/>
    </source>
</evidence>
<organism evidence="7 8">
    <name type="scientific">Geosporobacter ferrireducens</name>
    <dbReference type="NCBI Taxonomy" id="1424294"/>
    <lineage>
        <taxon>Bacteria</taxon>
        <taxon>Bacillati</taxon>
        <taxon>Bacillota</taxon>
        <taxon>Clostridia</taxon>
        <taxon>Peptostreptococcales</taxon>
        <taxon>Thermotaleaceae</taxon>
        <taxon>Geosporobacter</taxon>
    </lineage>
</organism>
<sequence>MLVLGRKPGEYVMIGNDIKVQVIKSKEGDLRLSIEAPKEIPVVRGELLNSKTSYSCK</sequence>
<dbReference type="SUPFAM" id="SSF117130">
    <property type="entry name" value="CsrA-like"/>
    <property type="match status" value="1"/>
</dbReference>
<dbReference type="InterPro" id="IPR003751">
    <property type="entry name" value="CsrA"/>
</dbReference>
<dbReference type="GO" id="GO:0045947">
    <property type="term" value="P:negative regulation of translational initiation"/>
    <property type="evidence" value="ECO:0007669"/>
    <property type="project" value="UniProtKB-UniRule"/>
</dbReference>
<evidence type="ECO:0000256" key="6">
    <source>
        <dbReference type="HAMAP-Rule" id="MF_00167"/>
    </source>
</evidence>
<dbReference type="InterPro" id="IPR036107">
    <property type="entry name" value="CsrA_sf"/>
</dbReference>
<keyword evidence="8" id="KW-1185">Reference proteome</keyword>
<keyword evidence="2 6" id="KW-0678">Repressor</keyword>
<protein>
    <recommendedName>
        <fullName evidence="6">Translational regulator CsrA</fullName>
    </recommendedName>
</protein>
<dbReference type="GO" id="GO:0044781">
    <property type="term" value="P:bacterial-type flagellum organization"/>
    <property type="evidence" value="ECO:0007669"/>
    <property type="project" value="UniProtKB-KW"/>
</dbReference>
<keyword evidence="5 6" id="KW-0694">RNA-binding</keyword>
<proteinExistence type="inferred from homology"/>
<comment type="subunit">
    <text evidence="6">Homodimer; the beta-strands of each monomer intercalate to form a hydrophobic core, while the alpha-helices form wings that extend away from the core.</text>
</comment>
<dbReference type="EMBL" id="CP017269">
    <property type="protein sequence ID" value="AOT71938.1"/>
    <property type="molecule type" value="Genomic_DNA"/>
</dbReference>
<dbReference type="Proteomes" id="UP000095743">
    <property type="component" value="Chromosome"/>
</dbReference>
<evidence type="ECO:0000313" key="8">
    <source>
        <dbReference type="Proteomes" id="UP000095743"/>
    </source>
</evidence>
<comment type="function">
    <text evidence="6">A translational regulator that binds mRNA to regulate translation initiation and/or mRNA stability. Usually binds in the 5'-UTR at or near the Shine-Dalgarno sequence preventing ribosome-binding, thus repressing translation. Its main target seems to be the major flagellin gene, while its function is anatagonized by FliW.</text>
</comment>
<reference evidence="7 8" key="1">
    <citation type="submission" date="2016-09" db="EMBL/GenBank/DDBJ databases">
        <title>Genomic analysis reveals versatility of anaerobic energy metabolism of Geosporobacter ferrireducens IRF9 of phylum Firmicutes.</title>
        <authorList>
            <person name="Kim S.-J."/>
        </authorList>
    </citation>
    <scope>NUCLEOTIDE SEQUENCE [LARGE SCALE GENOMIC DNA]</scope>
    <source>
        <strain evidence="7 8">IRF9</strain>
    </source>
</reference>